<dbReference type="GO" id="GO:0007166">
    <property type="term" value="P:cell surface receptor signaling pathway"/>
    <property type="evidence" value="ECO:0007669"/>
    <property type="project" value="UniProtKB-ARBA"/>
</dbReference>
<evidence type="ECO:0000256" key="4">
    <source>
        <dbReference type="ARBA" id="ARBA00022490"/>
    </source>
</evidence>
<evidence type="ECO:0000259" key="15">
    <source>
        <dbReference type="PROSITE" id="PS50001"/>
    </source>
</evidence>
<dbReference type="SUPFAM" id="SSF49417">
    <property type="entry name" value="p53-like transcription factors"/>
    <property type="match status" value="1"/>
</dbReference>
<dbReference type="GO" id="GO:0000977">
    <property type="term" value="F:RNA polymerase II transcription regulatory region sequence-specific DNA binding"/>
    <property type="evidence" value="ECO:0007669"/>
    <property type="project" value="UniProtKB-ARBA"/>
</dbReference>
<evidence type="ECO:0000256" key="3">
    <source>
        <dbReference type="ARBA" id="ARBA00005586"/>
    </source>
</evidence>
<dbReference type="InterPro" id="IPR008967">
    <property type="entry name" value="p53-like_TF_DNA-bd_sf"/>
</dbReference>
<dbReference type="Pfam" id="PF02864">
    <property type="entry name" value="STAT_bind"/>
    <property type="match status" value="1"/>
</dbReference>
<keyword evidence="9 13" id="KW-0010">Activator</keyword>
<comment type="subcellular location">
    <subcellularLocation>
        <location evidence="2 13">Cytoplasm</location>
    </subcellularLocation>
    <subcellularLocation>
        <location evidence="1 13">Nucleus</location>
    </subcellularLocation>
</comment>
<dbReference type="CDD" id="cd16856">
    <property type="entry name" value="STAT6_CCD"/>
    <property type="match status" value="1"/>
</dbReference>
<dbReference type="InterPro" id="IPR013801">
    <property type="entry name" value="STAT_TF_DNA-bd"/>
</dbReference>
<dbReference type="InterPro" id="IPR015988">
    <property type="entry name" value="STAT_TF_CC"/>
</dbReference>
<dbReference type="InterPro" id="IPR036535">
    <property type="entry name" value="STAT_N_sf"/>
</dbReference>
<evidence type="ECO:0000256" key="2">
    <source>
        <dbReference type="ARBA" id="ARBA00004496"/>
    </source>
</evidence>
<dbReference type="Gene3D" id="1.10.532.10">
    <property type="entry name" value="STAT transcription factor, N-terminal domain"/>
    <property type="match status" value="1"/>
</dbReference>
<accession>A0A9N7VLQ2</accession>
<gene>
    <name evidence="16" type="ORF">PLEPLA_LOCUS40349</name>
</gene>
<comment type="similarity">
    <text evidence="3 13">Belongs to the transcription factor STAT family.</text>
</comment>
<dbReference type="SUPFAM" id="SSF48092">
    <property type="entry name" value="Transcription factor STAT-4 N-domain"/>
    <property type="match status" value="1"/>
</dbReference>
<evidence type="ECO:0000313" key="17">
    <source>
        <dbReference type="Proteomes" id="UP001153269"/>
    </source>
</evidence>
<evidence type="ECO:0000313" key="16">
    <source>
        <dbReference type="EMBL" id="CAB1452599.1"/>
    </source>
</evidence>
<dbReference type="GO" id="GO:0005634">
    <property type="term" value="C:nucleus"/>
    <property type="evidence" value="ECO:0007669"/>
    <property type="project" value="UniProtKB-SubCell"/>
</dbReference>
<evidence type="ECO:0000256" key="7">
    <source>
        <dbReference type="ARBA" id="ARBA00023015"/>
    </source>
</evidence>
<dbReference type="FunFam" id="2.60.40.630:FF:000003">
    <property type="entry name" value="Signal transducer and transcription activator 6"/>
    <property type="match status" value="1"/>
</dbReference>
<dbReference type="SUPFAM" id="SSF55550">
    <property type="entry name" value="SH2 domain"/>
    <property type="match status" value="1"/>
</dbReference>
<feature type="coiled-coil region" evidence="14">
    <location>
        <begin position="189"/>
        <end position="223"/>
    </location>
</feature>
<evidence type="ECO:0000256" key="9">
    <source>
        <dbReference type="ARBA" id="ARBA00023159"/>
    </source>
</evidence>
<dbReference type="FunFam" id="3.30.505.10:FF:000126">
    <property type="entry name" value="Signal transducer and activator of transcription"/>
    <property type="match status" value="1"/>
</dbReference>
<evidence type="ECO:0000256" key="10">
    <source>
        <dbReference type="ARBA" id="ARBA00023163"/>
    </source>
</evidence>
<dbReference type="InterPro" id="IPR001217">
    <property type="entry name" value="STAT"/>
</dbReference>
<keyword evidence="17" id="KW-1185">Reference proteome</keyword>
<proteinExistence type="inferred from homology"/>
<keyword evidence="10 13" id="KW-0804">Transcription</keyword>
<keyword evidence="6 12" id="KW-0727">SH2 domain</keyword>
<evidence type="ECO:0000256" key="1">
    <source>
        <dbReference type="ARBA" id="ARBA00004123"/>
    </source>
</evidence>
<evidence type="ECO:0000256" key="8">
    <source>
        <dbReference type="ARBA" id="ARBA00023125"/>
    </source>
</evidence>
<dbReference type="Pfam" id="PF02865">
    <property type="entry name" value="STAT_int"/>
    <property type="match status" value="1"/>
</dbReference>
<dbReference type="Pfam" id="PF01017">
    <property type="entry name" value="STAT_alpha"/>
    <property type="match status" value="1"/>
</dbReference>
<feature type="domain" description="SH2" evidence="15">
    <location>
        <begin position="595"/>
        <end position="695"/>
    </location>
</feature>
<dbReference type="GO" id="GO:0001228">
    <property type="term" value="F:DNA-binding transcription activator activity, RNA polymerase II-specific"/>
    <property type="evidence" value="ECO:0007669"/>
    <property type="project" value="UniProtKB-ARBA"/>
</dbReference>
<evidence type="ECO:0000256" key="5">
    <source>
        <dbReference type="ARBA" id="ARBA00022553"/>
    </source>
</evidence>
<dbReference type="InterPro" id="IPR013799">
    <property type="entry name" value="STAT_TF_prot_interaction"/>
</dbReference>
<dbReference type="InterPro" id="IPR048988">
    <property type="entry name" value="STAT_linker"/>
</dbReference>
<dbReference type="Gene3D" id="1.20.1050.20">
    <property type="entry name" value="STAT transcription factor, all-alpha domain"/>
    <property type="match status" value="1"/>
</dbReference>
<dbReference type="SMART" id="SM00964">
    <property type="entry name" value="STAT_int"/>
    <property type="match status" value="1"/>
</dbReference>
<keyword evidence="5 13" id="KW-0597">Phosphoprotein</keyword>
<dbReference type="InterPro" id="IPR036860">
    <property type="entry name" value="SH2_dom_sf"/>
</dbReference>
<comment type="caution">
    <text evidence="16">The sequence shown here is derived from an EMBL/GenBank/DDBJ whole genome shotgun (WGS) entry which is preliminary data.</text>
</comment>
<dbReference type="Proteomes" id="UP001153269">
    <property type="component" value="Unassembled WGS sequence"/>
</dbReference>
<evidence type="ECO:0000256" key="14">
    <source>
        <dbReference type="SAM" id="Coils"/>
    </source>
</evidence>
<keyword evidence="4 13" id="KW-0963">Cytoplasm</keyword>
<keyword evidence="11 13" id="KW-0539">Nucleus</keyword>
<dbReference type="FunFam" id="1.10.238.10:FF:000029">
    <property type="entry name" value="Signal transducer and transcription activator 6"/>
    <property type="match status" value="1"/>
</dbReference>
<keyword evidence="7 13" id="KW-0805">Transcription regulation</keyword>
<organism evidence="16 17">
    <name type="scientific">Pleuronectes platessa</name>
    <name type="common">European plaice</name>
    <dbReference type="NCBI Taxonomy" id="8262"/>
    <lineage>
        <taxon>Eukaryota</taxon>
        <taxon>Metazoa</taxon>
        <taxon>Chordata</taxon>
        <taxon>Craniata</taxon>
        <taxon>Vertebrata</taxon>
        <taxon>Euteleostomi</taxon>
        <taxon>Actinopterygii</taxon>
        <taxon>Neopterygii</taxon>
        <taxon>Teleostei</taxon>
        <taxon>Neoteleostei</taxon>
        <taxon>Acanthomorphata</taxon>
        <taxon>Carangaria</taxon>
        <taxon>Pleuronectiformes</taxon>
        <taxon>Pleuronectoidei</taxon>
        <taxon>Pleuronectidae</taxon>
        <taxon>Pleuronectes</taxon>
    </lineage>
</organism>
<dbReference type="Gene3D" id="3.30.505.10">
    <property type="entry name" value="SH2 domain"/>
    <property type="match status" value="1"/>
</dbReference>
<dbReference type="SUPFAM" id="SSF47655">
    <property type="entry name" value="STAT"/>
    <property type="match status" value="1"/>
</dbReference>
<dbReference type="InterPro" id="IPR013800">
    <property type="entry name" value="STAT_TF_alpha"/>
</dbReference>
<evidence type="ECO:0000256" key="11">
    <source>
        <dbReference type="ARBA" id="ARBA00023242"/>
    </source>
</evidence>
<dbReference type="Gene3D" id="2.60.40.630">
    <property type="entry name" value="STAT transcription factor, DNA-binding domain"/>
    <property type="match status" value="1"/>
</dbReference>
<dbReference type="Pfam" id="PF00017">
    <property type="entry name" value="SH2"/>
    <property type="match status" value="1"/>
</dbReference>
<evidence type="ECO:0000256" key="6">
    <source>
        <dbReference type="ARBA" id="ARBA00022999"/>
    </source>
</evidence>
<dbReference type="AlphaFoldDB" id="A0A9N7VLQ2"/>
<evidence type="ECO:0000256" key="13">
    <source>
        <dbReference type="RuleBase" id="RU046415"/>
    </source>
</evidence>
<keyword evidence="8 13" id="KW-0238">DNA-binding</keyword>
<evidence type="ECO:0000256" key="12">
    <source>
        <dbReference type="PROSITE-ProRule" id="PRU00191"/>
    </source>
</evidence>
<reference evidence="16" key="1">
    <citation type="submission" date="2020-03" db="EMBL/GenBank/DDBJ databases">
        <authorList>
            <person name="Weist P."/>
        </authorList>
    </citation>
    <scope>NUCLEOTIDE SEQUENCE</scope>
</reference>
<dbReference type="InterPro" id="IPR000980">
    <property type="entry name" value="SH2"/>
</dbReference>
<dbReference type="Gene3D" id="1.10.238.10">
    <property type="entry name" value="EF-hand"/>
    <property type="match status" value="1"/>
</dbReference>
<dbReference type="EMBL" id="CADEAL010004136">
    <property type="protein sequence ID" value="CAB1452599.1"/>
    <property type="molecule type" value="Genomic_DNA"/>
</dbReference>
<protein>
    <recommendedName>
        <fullName evidence="13">Signal transducer and activator of transcription</fullName>
    </recommendedName>
</protein>
<dbReference type="InterPro" id="IPR012345">
    <property type="entry name" value="STAT_TF_DNA-bd_N"/>
</dbReference>
<dbReference type="PANTHER" id="PTHR11801">
    <property type="entry name" value="SIGNAL TRANSDUCER AND ACTIVATOR OF TRANSCRIPTION"/>
    <property type="match status" value="1"/>
</dbReference>
<dbReference type="PROSITE" id="PS50001">
    <property type="entry name" value="SH2"/>
    <property type="match status" value="1"/>
</dbReference>
<name>A0A9N7VLQ2_PLEPL</name>
<sequence length="788" mass="90822">MLKTLFGFSTVYCKYQVEEEEKEPSAYHCCEICLKLKPCLIMAQWQHMSQLIQRLPDDIVNNLYPPNLFPIEVRHFIAEWIENQRWDDFLPENVEQESQARALLDQIIIMLQQNAQQNANVVVKMKLMQISRSMTGFQRQPLQFAVLVRDVLRKERGLLNTPTQIPSPPAYQYESGEPSFPNMQDVDHLVLKVLEVQNIRQKMHQLQEELNWERQNYEALQGTIQQNGLDAKKSEIQKHIQQLEYNVNAMATKRFQLLQECVDCLDQCQVRLLSRLKAWRWEQCKAAIGQPFDENLNPLQTWCEQLLGVNGNLRQELMLIVEHIPELQERLRQLQQVLIQSSLIVDKQPPQVIKTQSKFSTTVRYLLGEKVAPGKPVVLKAQIINELQARNLGSVPGDNVGELINNTAILEHNTASKSTCATFRNMSIKKIKRADRKGSESVTEEKFALLFSTEITITGCDTPYRIQMISLPVVVIVHGSQDNNALATIIWDCAFSEPDRVPFVVPDRVPWRMMYSTLNSKFTSEVQTKHNLDPYNQHFLAQKIFDKPDFSDDFSNMMVSWAQFNKEVLPGRPFTFWQWFEGVMELSKKHLKSYWSEGLIFGFIGKQHLHLILQDRPNGTFLLRFSDSEIGGITIAYVSATEHGAQKIQNIQPFTKRDLEILSLGDRIRDINHITHLYPEFHKHEVFKKFYSEPQTSPHGGYIPVTLHTKVGVEARSAMPPPRMADNFPGHQFQQAFSPQDSIAQDMDTAANSEVEFSPNPPVVFPEEIPRGNDMELDLDSLLRTLDE</sequence>
<dbReference type="Pfam" id="PF21354">
    <property type="entry name" value="STAT_linker"/>
    <property type="match status" value="1"/>
</dbReference>
<keyword evidence="14" id="KW-0175">Coiled coil</keyword>
<dbReference type="GO" id="GO:0005737">
    <property type="term" value="C:cytoplasm"/>
    <property type="evidence" value="ECO:0007669"/>
    <property type="project" value="UniProtKB-SubCell"/>
</dbReference>